<gene>
    <name evidence="2" type="ORF">D2V07_15610</name>
</gene>
<protein>
    <submittedName>
        <fullName evidence="2">Uncharacterized protein</fullName>
    </submittedName>
</protein>
<evidence type="ECO:0000256" key="1">
    <source>
        <dbReference type="SAM" id="Phobius"/>
    </source>
</evidence>
<dbReference type="AlphaFoldDB" id="A0A418NPE2"/>
<keyword evidence="1" id="KW-0812">Transmembrane</keyword>
<dbReference type="EMBL" id="QXFL01000008">
    <property type="protein sequence ID" value="RIV83967.1"/>
    <property type="molecule type" value="Genomic_DNA"/>
</dbReference>
<evidence type="ECO:0000313" key="2">
    <source>
        <dbReference type="EMBL" id="RIV83967.1"/>
    </source>
</evidence>
<keyword evidence="1" id="KW-0472">Membrane</keyword>
<comment type="caution">
    <text evidence="2">The sequence shown here is derived from an EMBL/GenBank/DDBJ whole genome shotgun (WGS) entry which is preliminary data.</text>
</comment>
<sequence length="69" mass="7750">MFKAIPFGIFLTLLVALFMGSGGTSGGMLHIFPFDVQYADWGLDFRLYWSWGLFLGGTALSFFIILMMD</sequence>
<name>A0A418NPE2_9SPHN</name>
<reference evidence="2 3" key="1">
    <citation type="submission" date="2018-08" db="EMBL/GenBank/DDBJ databases">
        <title>Erythrobacter zhengii sp.nov., a bacterium isolated from deep-sea sediment.</title>
        <authorList>
            <person name="Fang C."/>
            <person name="Wu Y.-H."/>
            <person name="Sun C."/>
            <person name="Wang H."/>
            <person name="Cheng H."/>
            <person name="Meng F.-X."/>
            <person name="Wang C.-S."/>
            <person name="Xu X.-W."/>
        </authorList>
    </citation>
    <scope>NUCLEOTIDE SEQUENCE [LARGE SCALE GENOMIC DNA]</scope>
    <source>
        <strain evidence="2 3">V18</strain>
    </source>
</reference>
<proteinExistence type="predicted"/>
<keyword evidence="1" id="KW-1133">Transmembrane helix</keyword>
<evidence type="ECO:0000313" key="3">
    <source>
        <dbReference type="Proteomes" id="UP000286576"/>
    </source>
</evidence>
<feature type="transmembrane region" description="Helical" evidence="1">
    <location>
        <begin position="50"/>
        <end position="68"/>
    </location>
</feature>
<dbReference type="Proteomes" id="UP000286576">
    <property type="component" value="Unassembled WGS sequence"/>
</dbReference>
<organism evidence="2 3">
    <name type="scientific">Aurantiacibacter zhengii</name>
    <dbReference type="NCBI Taxonomy" id="2307003"/>
    <lineage>
        <taxon>Bacteria</taxon>
        <taxon>Pseudomonadati</taxon>
        <taxon>Pseudomonadota</taxon>
        <taxon>Alphaproteobacteria</taxon>
        <taxon>Sphingomonadales</taxon>
        <taxon>Erythrobacteraceae</taxon>
        <taxon>Aurantiacibacter</taxon>
    </lineage>
</organism>
<dbReference type="OrthoDB" id="7433080at2"/>
<keyword evidence="3" id="KW-1185">Reference proteome</keyword>
<accession>A0A418NPE2</accession>